<dbReference type="KEGG" id="amij:EQM06_00995"/>
<dbReference type="OrthoDB" id="9801899at2"/>
<dbReference type="InterPro" id="IPR036412">
    <property type="entry name" value="HAD-like_sf"/>
</dbReference>
<feature type="domain" description="Nucleotidyl transferase" evidence="4">
    <location>
        <begin position="3"/>
        <end position="232"/>
    </location>
</feature>
<keyword evidence="2" id="KW-0479">Metal-binding</keyword>
<evidence type="ECO:0000256" key="2">
    <source>
        <dbReference type="ARBA" id="ARBA00022723"/>
    </source>
</evidence>
<dbReference type="SUPFAM" id="SSF56784">
    <property type="entry name" value="HAD-like"/>
    <property type="match status" value="1"/>
</dbReference>
<dbReference type="SUPFAM" id="SSF53448">
    <property type="entry name" value="Nucleotide-diphospho-sugar transferases"/>
    <property type="match status" value="1"/>
</dbReference>
<dbReference type="InterPro" id="IPR029044">
    <property type="entry name" value="Nucleotide-diphossugar_trans"/>
</dbReference>
<dbReference type="Pfam" id="PF13242">
    <property type="entry name" value="Hydrolase_like"/>
    <property type="match status" value="1"/>
</dbReference>
<evidence type="ECO:0000313" key="5">
    <source>
        <dbReference type="EMBL" id="QAT41914.1"/>
    </source>
</evidence>
<evidence type="ECO:0000256" key="1">
    <source>
        <dbReference type="ARBA" id="ARBA00022490"/>
    </source>
</evidence>
<evidence type="ECO:0000313" key="6">
    <source>
        <dbReference type="Proteomes" id="UP000287601"/>
    </source>
</evidence>
<organism evidence="5 6">
    <name type="scientific">Aminipila luticellarii</name>
    <dbReference type="NCBI Taxonomy" id="2507160"/>
    <lineage>
        <taxon>Bacteria</taxon>
        <taxon>Bacillati</taxon>
        <taxon>Bacillota</taxon>
        <taxon>Clostridia</taxon>
        <taxon>Peptostreptococcales</taxon>
        <taxon>Anaerovoracaceae</taxon>
        <taxon>Aminipila</taxon>
    </lineage>
</organism>
<dbReference type="RefSeq" id="WP_128744568.1">
    <property type="nucleotide sequence ID" value="NZ_CP035281.1"/>
</dbReference>
<evidence type="ECO:0000259" key="4">
    <source>
        <dbReference type="Pfam" id="PF00483"/>
    </source>
</evidence>
<dbReference type="CDD" id="cd04181">
    <property type="entry name" value="NTP_transferase"/>
    <property type="match status" value="1"/>
</dbReference>
<dbReference type="AlphaFoldDB" id="A0A410PSL8"/>
<dbReference type="NCBIfam" id="TIGR01656">
    <property type="entry name" value="Histidinol-ppas"/>
    <property type="match status" value="1"/>
</dbReference>
<dbReference type="GO" id="GO:0046872">
    <property type="term" value="F:metal ion binding"/>
    <property type="evidence" value="ECO:0007669"/>
    <property type="project" value="UniProtKB-KW"/>
</dbReference>
<keyword evidence="6" id="KW-1185">Reference proteome</keyword>
<dbReference type="Gene3D" id="3.40.50.1000">
    <property type="entry name" value="HAD superfamily/HAD-like"/>
    <property type="match status" value="1"/>
</dbReference>
<dbReference type="Proteomes" id="UP000287601">
    <property type="component" value="Chromosome"/>
</dbReference>
<sequence length="436" mass="49532">MQAVIMAGGKGTRLVALTKDQVPKPMAQIAKRPILEWQIEQLKNNGITDIILVIGHLGEKIKKYFGDGSKFGVNLRYFHETTPLGSAGALYYVRSLLEEGAFFLIFGDIIFDIDMARMLRFHQDKKAVVTLFAHPNSHPFDSDLIVTDTNDKVIEFDSKNNDRIGYWYDNLVNAGVYLLERSFCERIKKPVKTDLEKDLLFFMAQKKEALVAYCSPEYVKDVGTPERIGIAEKEINNGFAAARNLKNEQKAIFLDRDGTINKYKGLIWKQDDFELYHFTIEAIRKINRSGYLAIVITNQPVVARGLCQLQDVENIHKKLETLLGKEGAFLDDIKFCPHHPDKGYPEENPIYKVPCSCRKPNIGMIQECVEKYNIDLSQSWFVGDTTTDIQTGKNAGMRTVLVQTGEAGKDGKYENTLPDMTCTDLLDAVRRIREEQ</sequence>
<reference evidence="5 6" key="1">
    <citation type="submission" date="2019-01" db="EMBL/GenBank/DDBJ databases">
        <title>Draft genomes of a novel of Aminipila strains.</title>
        <authorList>
            <person name="Ma S."/>
        </authorList>
    </citation>
    <scope>NUCLEOTIDE SEQUENCE [LARGE SCALE GENOMIC DNA]</scope>
    <source>
        <strain evidence="6">JN-39</strain>
    </source>
</reference>
<dbReference type="InterPro" id="IPR006549">
    <property type="entry name" value="HAD-SF_hydro_IIIA"/>
</dbReference>
<accession>A0A410PSL8</accession>
<dbReference type="NCBIfam" id="TIGR01662">
    <property type="entry name" value="HAD-SF-IIIA"/>
    <property type="match status" value="1"/>
</dbReference>
<keyword evidence="3 5" id="KW-0378">Hydrolase</keyword>
<dbReference type="Pfam" id="PF00483">
    <property type="entry name" value="NTP_transferase"/>
    <property type="match status" value="1"/>
</dbReference>
<name>A0A410PSL8_9FIRM</name>
<evidence type="ECO:0000256" key="3">
    <source>
        <dbReference type="ARBA" id="ARBA00022801"/>
    </source>
</evidence>
<dbReference type="InterPro" id="IPR050486">
    <property type="entry name" value="Mannose-1P_guanyltransferase"/>
</dbReference>
<dbReference type="InterPro" id="IPR023214">
    <property type="entry name" value="HAD_sf"/>
</dbReference>
<dbReference type="CDD" id="cd07503">
    <property type="entry name" value="HAD_HisB-N"/>
    <property type="match status" value="1"/>
</dbReference>
<gene>
    <name evidence="5" type="ORF">EQM06_00995</name>
</gene>
<keyword evidence="1" id="KW-0963">Cytoplasm</keyword>
<dbReference type="GO" id="GO:0016791">
    <property type="term" value="F:phosphatase activity"/>
    <property type="evidence" value="ECO:0007669"/>
    <property type="project" value="InterPro"/>
</dbReference>
<dbReference type="PANTHER" id="PTHR22572">
    <property type="entry name" value="SUGAR-1-PHOSPHATE GUANYL TRANSFERASE"/>
    <property type="match status" value="1"/>
</dbReference>
<dbReference type="InterPro" id="IPR006543">
    <property type="entry name" value="Histidinol-phos"/>
</dbReference>
<dbReference type="EMBL" id="CP035281">
    <property type="protein sequence ID" value="QAT41914.1"/>
    <property type="molecule type" value="Genomic_DNA"/>
</dbReference>
<dbReference type="InterPro" id="IPR005835">
    <property type="entry name" value="NTP_transferase_dom"/>
</dbReference>
<protein>
    <submittedName>
        <fullName evidence="5">HAD-IIIA family hydrolase</fullName>
    </submittedName>
</protein>
<proteinExistence type="predicted"/>
<dbReference type="Gene3D" id="3.90.550.10">
    <property type="entry name" value="Spore Coat Polysaccharide Biosynthesis Protein SpsA, Chain A"/>
    <property type="match status" value="1"/>
</dbReference>